<proteinExistence type="predicted"/>
<gene>
    <name evidence="1" type="ORF">SCABRO_01112</name>
</gene>
<comment type="caution">
    <text evidence="1">The sequence shown here is derived from an EMBL/GenBank/DDBJ whole genome shotgun (WGS) entry which is preliminary data.</text>
</comment>
<dbReference type="AlphaFoldDB" id="A0A0B0EPW2"/>
<evidence type="ECO:0000313" key="2">
    <source>
        <dbReference type="Proteomes" id="UP000030652"/>
    </source>
</evidence>
<name>A0A0B0EPW2_9BACT</name>
<evidence type="ECO:0000313" key="1">
    <source>
        <dbReference type="EMBL" id="KHE93193.1"/>
    </source>
</evidence>
<sequence length="168" mass="19441">MKFLKNKFIVIILVIVAIGFVSKNIILPVIHSMRLKSRLANNSELIEQENYIFEQDEYMPRKFLSSADYKKLTWVMNYTRDPFVAHALHKEHEVPLENTGKRQFNTEEEKQSLIDTLVAIVKESGISFAVINNVIVGVGDYYKDFRIISIDSDSVILQGHNGYKKLEF</sequence>
<reference evidence="1 2" key="1">
    <citation type="submission" date="2014-10" db="EMBL/GenBank/DDBJ databases">
        <title>Draft genome of anammox bacterium scalindua brodae, obtained using differential coverage binning of sequence data from two enrichment reactors.</title>
        <authorList>
            <person name="Speth D.R."/>
            <person name="Russ L."/>
            <person name="Kartal B."/>
            <person name="Op den Camp H.J."/>
            <person name="Dutilh B.E."/>
            <person name="Jetten M.S."/>
        </authorList>
    </citation>
    <scope>NUCLEOTIDE SEQUENCE [LARGE SCALE GENOMIC DNA]</scope>
    <source>
        <strain evidence="1">RU1</strain>
    </source>
</reference>
<accession>A0A0B0EPW2</accession>
<organism evidence="1 2">
    <name type="scientific">Candidatus Scalindua brodae</name>
    <dbReference type="NCBI Taxonomy" id="237368"/>
    <lineage>
        <taxon>Bacteria</taxon>
        <taxon>Pseudomonadati</taxon>
        <taxon>Planctomycetota</taxon>
        <taxon>Candidatus Brocadiia</taxon>
        <taxon>Candidatus Brocadiales</taxon>
        <taxon>Candidatus Scalinduaceae</taxon>
        <taxon>Candidatus Scalindua</taxon>
    </lineage>
</organism>
<dbReference type="EMBL" id="JRYO01000071">
    <property type="protein sequence ID" value="KHE93193.1"/>
    <property type="molecule type" value="Genomic_DNA"/>
</dbReference>
<protein>
    <submittedName>
        <fullName evidence="1">Uncharacterized protein</fullName>
    </submittedName>
</protein>
<dbReference type="Proteomes" id="UP000030652">
    <property type="component" value="Unassembled WGS sequence"/>
</dbReference>